<name>A0AAU8LVL6_9BACT</name>
<dbReference type="KEGG" id="eaj:Q3M24_22115"/>
<dbReference type="Pfam" id="PF01610">
    <property type="entry name" value="DDE_Tnp_ISL3"/>
    <property type="match status" value="1"/>
</dbReference>
<feature type="domain" description="Transposase IS204/IS1001/IS1096/IS1165 DDE" evidence="1">
    <location>
        <begin position="1"/>
        <end position="39"/>
    </location>
</feature>
<dbReference type="InterPro" id="IPR002560">
    <property type="entry name" value="Transposase_DDE"/>
</dbReference>
<protein>
    <submittedName>
        <fullName evidence="2">Transposase</fullName>
    </submittedName>
</protein>
<dbReference type="EMBL" id="CP159373">
    <property type="protein sequence ID" value="XCN72939.1"/>
    <property type="molecule type" value="Genomic_DNA"/>
</dbReference>
<organism evidence="2">
    <name type="scientific">Candidatus Electrothrix aestuarii</name>
    <dbReference type="NCBI Taxonomy" id="3062594"/>
    <lineage>
        <taxon>Bacteria</taxon>
        <taxon>Pseudomonadati</taxon>
        <taxon>Thermodesulfobacteriota</taxon>
        <taxon>Desulfobulbia</taxon>
        <taxon>Desulfobulbales</taxon>
        <taxon>Desulfobulbaceae</taxon>
        <taxon>Candidatus Electrothrix</taxon>
    </lineage>
</organism>
<accession>A0AAU8LVL6</accession>
<evidence type="ECO:0000259" key="1">
    <source>
        <dbReference type="Pfam" id="PF01610"/>
    </source>
</evidence>
<reference evidence="2" key="2">
    <citation type="submission" date="2024-06" db="EMBL/GenBank/DDBJ databases">
        <authorList>
            <person name="Plum-Jensen L.E."/>
            <person name="Schramm A."/>
            <person name="Marshall I.P.G."/>
        </authorList>
    </citation>
    <scope>NUCLEOTIDE SEQUENCE</scope>
    <source>
        <strain evidence="2">Rat1</strain>
    </source>
</reference>
<gene>
    <name evidence="2" type="ORF">Q3M24_22115</name>
</gene>
<sequence>MNYFVERVTNGFVEGLNNSIRNIIRTAFGYRNFENFRLQVFAEHGVPH</sequence>
<proteinExistence type="predicted"/>
<evidence type="ECO:0000313" key="2">
    <source>
        <dbReference type="EMBL" id="XCN72939.1"/>
    </source>
</evidence>
<dbReference type="AlphaFoldDB" id="A0AAU8LVL6"/>
<reference evidence="2" key="1">
    <citation type="journal article" date="2024" name="Syst. Appl. Microbiol.">
        <title>First single-strain enrichments of Electrothrix cable bacteria, description of E. aestuarii sp. nov. and E. rattekaaiensis sp. nov., and proposal of a cable bacteria taxonomy following the rules of the SeqCode.</title>
        <authorList>
            <person name="Plum-Jensen L.E."/>
            <person name="Schramm A."/>
            <person name="Marshall I.P.G."/>
        </authorList>
    </citation>
    <scope>NUCLEOTIDE SEQUENCE</scope>
    <source>
        <strain evidence="2">Rat1</strain>
    </source>
</reference>